<name>A0A0A9HQV1_ARUDO</name>
<proteinExistence type="predicted"/>
<reference evidence="1" key="1">
    <citation type="submission" date="2014-09" db="EMBL/GenBank/DDBJ databases">
        <authorList>
            <person name="Magalhaes I.L.F."/>
            <person name="Oliveira U."/>
            <person name="Santos F.R."/>
            <person name="Vidigal T.H.D.A."/>
            <person name="Brescovit A.D."/>
            <person name="Santos A.J."/>
        </authorList>
    </citation>
    <scope>NUCLEOTIDE SEQUENCE</scope>
    <source>
        <tissue evidence="1">Shoot tissue taken approximately 20 cm above the soil surface</tissue>
    </source>
</reference>
<protein>
    <submittedName>
        <fullName evidence="1">Uncharacterized protein</fullName>
    </submittedName>
</protein>
<dbReference type="AlphaFoldDB" id="A0A0A9HQV1"/>
<dbReference type="EMBL" id="GBRH01158386">
    <property type="protein sequence ID" value="JAE39510.1"/>
    <property type="molecule type" value="Transcribed_RNA"/>
</dbReference>
<sequence>MKKKANIPSSLSNFILALAQPFSPVCRHLTESIDK</sequence>
<reference evidence="1" key="2">
    <citation type="journal article" date="2015" name="Data Brief">
        <title>Shoot transcriptome of the giant reed, Arundo donax.</title>
        <authorList>
            <person name="Barrero R.A."/>
            <person name="Guerrero F.D."/>
            <person name="Moolhuijzen P."/>
            <person name="Goolsby J.A."/>
            <person name="Tidwell J."/>
            <person name="Bellgard S.E."/>
            <person name="Bellgard M.I."/>
        </authorList>
    </citation>
    <scope>NUCLEOTIDE SEQUENCE</scope>
    <source>
        <tissue evidence="1">Shoot tissue taken approximately 20 cm above the soil surface</tissue>
    </source>
</reference>
<organism evidence="1">
    <name type="scientific">Arundo donax</name>
    <name type="common">Giant reed</name>
    <name type="synonym">Donax arundinaceus</name>
    <dbReference type="NCBI Taxonomy" id="35708"/>
    <lineage>
        <taxon>Eukaryota</taxon>
        <taxon>Viridiplantae</taxon>
        <taxon>Streptophyta</taxon>
        <taxon>Embryophyta</taxon>
        <taxon>Tracheophyta</taxon>
        <taxon>Spermatophyta</taxon>
        <taxon>Magnoliopsida</taxon>
        <taxon>Liliopsida</taxon>
        <taxon>Poales</taxon>
        <taxon>Poaceae</taxon>
        <taxon>PACMAD clade</taxon>
        <taxon>Arundinoideae</taxon>
        <taxon>Arundineae</taxon>
        <taxon>Arundo</taxon>
    </lineage>
</organism>
<accession>A0A0A9HQV1</accession>
<evidence type="ECO:0000313" key="1">
    <source>
        <dbReference type="EMBL" id="JAE39510.1"/>
    </source>
</evidence>